<organism evidence="4 5">
    <name type="scientific">Bacteroides intestinalis</name>
    <dbReference type="NCBI Taxonomy" id="329854"/>
    <lineage>
        <taxon>Bacteria</taxon>
        <taxon>Pseudomonadati</taxon>
        <taxon>Bacteroidota</taxon>
        <taxon>Bacteroidia</taxon>
        <taxon>Bacteroidales</taxon>
        <taxon>Bacteroidaceae</taxon>
        <taxon>Bacteroides</taxon>
    </lineage>
</organism>
<name>A0A414L8V3_9BACE</name>
<dbReference type="Gene3D" id="2.102.20.10">
    <property type="entry name" value="Beta-galactosidase, domain 2"/>
    <property type="match status" value="1"/>
</dbReference>
<comment type="caution">
    <text evidence="4">The sequence shown here is derived from an EMBL/GenBank/DDBJ whole genome shotgun (WGS) entry which is preliminary data.</text>
</comment>
<dbReference type="EMBL" id="QSKV01000008">
    <property type="protein sequence ID" value="RHE91017.1"/>
    <property type="molecule type" value="Genomic_DNA"/>
</dbReference>
<dbReference type="AlphaFoldDB" id="A0A414L8V3"/>
<dbReference type="GO" id="GO:0004553">
    <property type="term" value="F:hydrolase activity, hydrolyzing O-glycosyl compounds"/>
    <property type="evidence" value="ECO:0007669"/>
    <property type="project" value="InterPro"/>
</dbReference>
<reference evidence="4 5" key="1">
    <citation type="submission" date="2018-08" db="EMBL/GenBank/DDBJ databases">
        <title>A genome reference for cultivated species of the human gut microbiota.</title>
        <authorList>
            <person name="Zou Y."/>
            <person name="Xue W."/>
            <person name="Luo G."/>
        </authorList>
    </citation>
    <scope>NUCLEOTIDE SEQUENCE [LARGE SCALE GENOMIC DNA]</scope>
    <source>
        <strain evidence="4 5">AM27-17</strain>
    </source>
</reference>
<dbReference type="InterPro" id="IPR031330">
    <property type="entry name" value="Gly_Hdrlase_35_cat"/>
</dbReference>
<evidence type="ECO:0000313" key="4">
    <source>
        <dbReference type="EMBL" id="RHE91017.1"/>
    </source>
</evidence>
<dbReference type="RefSeq" id="WP_118222347.1">
    <property type="nucleotide sequence ID" value="NZ_JADNIJ010000009.1"/>
</dbReference>
<dbReference type="PRINTS" id="PR00742">
    <property type="entry name" value="GLHYDRLASE35"/>
</dbReference>
<feature type="domain" description="Glycoside hydrolase 35 catalytic" evidence="3">
    <location>
        <begin position="57"/>
        <end position="425"/>
    </location>
</feature>
<dbReference type="SUPFAM" id="SSF51445">
    <property type="entry name" value="(Trans)glycosidases"/>
    <property type="match status" value="1"/>
</dbReference>
<comment type="similarity">
    <text evidence="1 2">Belongs to the glycosyl hydrolase 35 family.</text>
</comment>
<evidence type="ECO:0000259" key="3">
    <source>
        <dbReference type="Pfam" id="PF01301"/>
    </source>
</evidence>
<dbReference type="Pfam" id="PF01301">
    <property type="entry name" value="Glyco_hydro_35"/>
    <property type="match status" value="1"/>
</dbReference>
<dbReference type="InterPro" id="IPR017853">
    <property type="entry name" value="GH"/>
</dbReference>
<protein>
    <submittedName>
        <fullName evidence="4">Glycosyl hydrolase family 35</fullName>
    </submittedName>
</protein>
<dbReference type="PANTHER" id="PTHR23421">
    <property type="entry name" value="BETA-GALACTOSIDASE RELATED"/>
    <property type="match status" value="1"/>
</dbReference>
<evidence type="ECO:0000256" key="2">
    <source>
        <dbReference type="RuleBase" id="RU003679"/>
    </source>
</evidence>
<keyword evidence="4" id="KW-0378">Hydrolase</keyword>
<dbReference type="InterPro" id="IPR001944">
    <property type="entry name" value="Glycoside_Hdrlase_35"/>
</dbReference>
<evidence type="ECO:0000313" key="5">
    <source>
        <dbReference type="Proteomes" id="UP000285650"/>
    </source>
</evidence>
<proteinExistence type="inferred from homology"/>
<dbReference type="Proteomes" id="UP000285650">
    <property type="component" value="Unassembled WGS sequence"/>
</dbReference>
<accession>A0A414L8V3</accession>
<dbReference type="GO" id="GO:0005975">
    <property type="term" value="P:carbohydrate metabolic process"/>
    <property type="evidence" value="ECO:0007669"/>
    <property type="project" value="InterPro"/>
</dbReference>
<dbReference type="InterPro" id="IPR037110">
    <property type="entry name" value="Betagal_dom2_sf"/>
</dbReference>
<dbReference type="Gene3D" id="3.20.20.80">
    <property type="entry name" value="Glycosidases"/>
    <property type="match status" value="1"/>
</dbReference>
<evidence type="ECO:0000256" key="1">
    <source>
        <dbReference type="ARBA" id="ARBA00009809"/>
    </source>
</evidence>
<gene>
    <name evidence="4" type="ORF">DW712_12960</name>
</gene>
<sequence>MKTITLFSVLALSTSIVFSQNYQIDAPEKWISIRSEHIKMGGIAPDGSSIEVNNFYMLRNGIPIIPIMGEFHYSRYPANQWEQEILKIKAGGINVVATYVFWNLHEEIEGEWNWTGNRNLRQFIRICQRYGMDVIVRIGPFAHGEIRSGGLPDWLFTKNIDVRSNDAEYLTYTNKLYKEIANQLEGLYYQDGGPIIGCQIENEHQHSAAPWAICYKGETAIDYTAASYDKGITKFGVSVQEAKIKRAELGNEHMRTLLDMAKKAGINTPLYTTTGWGNAAIIPGEAIPVTAGYTYATWVPRNQKSEFCLFKNLWQEPDYSPVRYNPTDYPSASAEMGVGIQIGYAIRPVCTAEAAEALMVRTLGGGSNIIGYYMYHGGSTPRMQNNGDFLSDQPVGLPKISYDFQAPLGEFGLENVQYRPLRILHYFLNHFGNRLAPMQPVMPTNVGTLMPDNRDELRYAARMNSAGEGFLFLVNSQDHDSLRHDLTNLRITINLPKEHLTIPEGNGFTLPKNTSVILPFNFQMDGALLKYATAQPLMVIDDHGTPHYFFSVPNGMSPAYAFDPTTIKGKARFTGIQPGFQSTFCVKLRGGKSIKVTTLSHEQALNASCIEGKLLVTKASVLAKGDGRVKLLQLGNSVFDYVLYPSRQGFKPVKVAVDTVPTEAKVVESVPWRTEVTFNADASNTPQVNEYFLKVHYIGDLALAFIDNKLVHDHFWQGKPWLIGLNRYAEKMAAGKPMGFYFRPLRANAPFLEDLEASLLPDFSSGPVLEIKKCVIVPEYTTTVVLSSY</sequence>